<reference evidence="1 2" key="1">
    <citation type="submission" date="2015-10" db="EMBL/GenBank/DDBJ databases">
        <title>Comparative genomics and high-throughput reverse genetic screens identify a new phytobacterial MAMP and an Arabidopsis receptor required for immune elicitation.</title>
        <authorList>
            <person name="Mott G.A."/>
            <person name="Thakur S."/>
            <person name="Wang P.W."/>
            <person name="Desveaux D."/>
            <person name="Guttman D.S."/>
        </authorList>
    </citation>
    <scope>NUCLEOTIDE SEQUENCE [LARGE SCALE GENOMIC DNA]</scope>
    <source>
        <strain evidence="1 2">107</strain>
    </source>
</reference>
<accession>A0ABR5KSL6</accession>
<comment type="caution">
    <text evidence="1">The sequence shown here is derived from an EMBL/GenBank/DDBJ whole genome shotgun (WGS) entry which is preliminary data.</text>
</comment>
<protein>
    <submittedName>
        <fullName evidence="1">Uncharacterized protein</fullName>
    </submittedName>
</protein>
<keyword evidence="2" id="KW-1185">Reference proteome</keyword>
<name>A0ABR5KSL6_PSEAV</name>
<gene>
    <name evidence="1" type="ORF">AC499_0586</name>
</gene>
<evidence type="ECO:0000313" key="1">
    <source>
        <dbReference type="EMBL" id="KPC17384.1"/>
    </source>
</evidence>
<evidence type="ECO:0000313" key="2">
    <source>
        <dbReference type="Proteomes" id="UP000037943"/>
    </source>
</evidence>
<dbReference type="Proteomes" id="UP000037943">
    <property type="component" value="Unassembled WGS sequence"/>
</dbReference>
<dbReference type="EMBL" id="LGLK01000057">
    <property type="protein sequence ID" value="KPC17384.1"/>
    <property type="molecule type" value="Genomic_DNA"/>
</dbReference>
<proteinExistence type="predicted"/>
<organism evidence="1 2">
    <name type="scientific">Pseudomonas amygdali pv. lachrymans</name>
    <name type="common">Pseudomonas syringae pv. lachrymans</name>
    <dbReference type="NCBI Taxonomy" id="53707"/>
    <lineage>
        <taxon>Bacteria</taxon>
        <taxon>Pseudomonadati</taxon>
        <taxon>Pseudomonadota</taxon>
        <taxon>Gammaproteobacteria</taxon>
        <taxon>Pseudomonadales</taxon>
        <taxon>Pseudomonadaceae</taxon>
        <taxon>Pseudomonas</taxon>
        <taxon>Pseudomonas amygdali</taxon>
    </lineage>
</organism>
<sequence length="257" mass="29260">MHHKPVVTEDQISDFYLATYWLCSGDYEIFDAFAASLFDKPCDKMKLQADILRDLFGRLGEHEDIYFNWVARHQDKIIGLSDGDATNFEHLGLHRGVKLHDLHITKLAELIASNSRQSPNRSDLYEMRTKQGVILPPERLQSEWSGRGSSMGWSEQTLQALMIYHLAFEDSPAPSYVGGQQTEAAEALVQAMYYLRENAIEAIPTHLDQILTGILKNLEEDDLKEEGLEILGRTEFKREFQVNSAFRDGHFGVDLGL</sequence>